<comment type="caution">
    <text evidence="4">The sequence shown here is derived from an EMBL/GenBank/DDBJ whole genome shotgun (WGS) entry which is preliminary data.</text>
</comment>
<dbReference type="Pfam" id="PF00353">
    <property type="entry name" value="HemolysinCabind"/>
    <property type="match status" value="5"/>
</dbReference>
<dbReference type="PROSITE" id="PS00330">
    <property type="entry name" value="HEMOLYSIN_CALCIUM"/>
    <property type="match status" value="1"/>
</dbReference>
<dbReference type="RefSeq" id="WP_189411842.1">
    <property type="nucleotide sequence ID" value="NZ_BMYJ01000006.1"/>
</dbReference>
<organism evidence="4 5">
    <name type="scientific">Neogemmobacter tilapiae</name>
    <dbReference type="NCBI Taxonomy" id="875041"/>
    <lineage>
        <taxon>Bacteria</taxon>
        <taxon>Pseudomonadati</taxon>
        <taxon>Pseudomonadota</taxon>
        <taxon>Alphaproteobacteria</taxon>
        <taxon>Rhodobacterales</taxon>
        <taxon>Paracoccaceae</taxon>
        <taxon>Neogemmobacter</taxon>
    </lineage>
</organism>
<dbReference type="PANTHER" id="PTHR38340">
    <property type="entry name" value="S-LAYER PROTEIN"/>
    <property type="match status" value="1"/>
</dbReference>
<evidence type="ECO:0000256" key="3">
    <source>
        <dbReference type="SAM" id="MobiDB-lite"/>
    </source>
</evidence>
<proteinExistence type="predicted"/>
<evidence type="ECO:0000313" key="4">
    <source>
        <dbReference type="EMBL" id="GHC58869.1"/>
    </source>
</evidence>
<dbReference type="PRINTS" id="PR00313">
    <property type="entry name" value="CABNDNGRPT"/>
</dbReference>
<feature type="region of interest" description="Disordered" evidence="3">
    <location>
        <begin position="298"/>
        <end position="330"/>
    </location>
</feature>
<sequence>MASLQTIIDGVRADPGLKSSIPKTKIDKGVDAARRMNDVLLTVLEQINALDDGIVSVGEMREVSEITYRTPEYFRAFILGHGNDAGRTTGFHHVQNDGGTLLFQGRNFIDTVADAIYHFGFQIRNGRYFNEDGNDNERVDDVAGWLNYFLFGKNTIFGTDGADELSSGKYSKAFRAAASEWWYAGDGRDKIWADKGNDRIFGGAGADQSGGGDGRDRMYGEAGNDTLWSDDGRDSIYGGAGDEEMGGGAGGDMLDGGEGNDTIYGWTGNDRIYGGDGNDDAHGDNGHDRMFGGAGADSFSGGSGEDFIQGGSGRDELGGGDQSDTVDGGEGADRIYLWEEGSARDVLVFRLGDSGLTPDEMDYVEGFVSGRDKINLSSLGPMTYRADDYRGGGQASCYFAEETLLIDANGDGQTDMKITFRYTADLKAVDFIFG</sequence>
<accession>A0A918WN83</accession>
<dbReference type="InterPro" id="IPR050557">
    <property type="entry name" value="RTX_toxin/Mannuronan_C5-epim"/>
</dbReference>
<evidence type="ECO:0008006" key="6">
    <source>
        <dbReference type="Google" id="ProtNLM"/>
    </source>
</evidence>
<evidence type="ECO:0000256" key="2">
    <source>
        <dbReference type="ARBA" id="ARBA00022525"/>
    </source>
</evidence>
<dbReference type="GO" id="GO:0005576">
    <property type="term" value="C:extracellular region"/>
    <property type="evidence" value="ECO:0007669"/>
    <property type="project" value="UniProtKB-SubCell"/>
</dbReference>
<keyword evidence="5" id="KW-1185">Reference proteome</keyword>
<dbReference type="PANTHER" id="PTHR38340:SF1">
    <property type="entry name" value="S-LAYER PROTEIN"/>
    <property type="match status" value="1"/>
</dbReference>
<dbReference type="InterPro" id="IPR011049">
    <property type="entry name" value="Serralysin-like_metalloprot_C"/>
</dbReference>
<evidence type="ECO:0000256" key="1">
    <source>
        <dbReference type="ARBA" id="ARBA00004613"/>
    </source>
</evidence>
<dbReference type="SUPFAM" id="SSF51120">
    <property type="entry name" value="beta-Roll"/>
    <property type="match status" value="1"/>
</dbReference>
<dbReference type="InterPro" id="IPR018511">
    <property type="entry name" value="Hemolysin-typ_Ca-bd_CS"/>
</dbReference>
<dbReference type="GO" id="GO:0005509">
    <property type="term" value="F:calcium ion binding"/>
    <property type="evidence" value="ECO:0007669"/>
    <property type="project" value="InterPro"/>
</dbReference>
<gene>
    <name evidence="4" type="ORF">GCM10007315_23330</name>
</gene>
<feature type="region of interest" description="Disordered" evidence="3">
    <location>
        <begin position="202"/>
        <end position="257"/>
    </location>
</feature>
<protein>
    <recommendedName>
        <fullName evidence="6">Calcium-binding protein</fullName>
    </recommendedName>
</protein>
<dbReference type="InterPro" id="IPR001343">
    <property type="entry name" value="Hemolysn_Ca-bd"/>
</dbReference>
<dbReference type="AlphaFoldDB" id="A0A918WN83"/>
<comment type="subcellular location">
    <subcellularLocation>
        <location evidence="1">Secreted</location>
    </subcellularLocation>
</comment>
<dbReference type="Gene3D" id="2.150.10.10">
    <property type="entry name" value="Serralysin-like metalloprotease, C-terminal"/>
    <property type="match status" value="3"/>
</dbReference>
<dbReference type="EMBL" id="BMYJ01000006">
    <property type="protein sequence ID" value="GHC58869.1"/>
    <property type="molecule type" value="Genomic_DNA"/>
</dbReference>
<reference evidence="4" key="2">
    <citation type="submission" date="2020-09" db="EMBL/GenBank/DDBJ databases">
        <authorList>
            <person name="Sun Q."/>
            <person name="Kim S."/>
        </authorList>
    </citation>
    <scope>NUCLEOTIDE SEQUENCE</scope>
    <source>
        <strain evidence="4">KCTC 23310</strain>
    </source>
</reference>
<evidence type="ECO:0000313" key="5">
    <source>
        <dbReference type="Proteomes" id="UP000638981"/>
    </source>
</evidence>
<name>A0A918WN83_9RHOB</name>
<feature type="compositionally biased region" description="Gly residues" evidence="3">
    <location>
        <begin position="202"/>
        <end position="212"/>
    </location>
</feature>
<feature type="compositionally biased region" description="Gly residues" evidence="3">
    <location>
        <begin position="246"/>
        <end position="257"/>
    </location>
</feature>
<keyword evidence="2" id="KW-0964">Secreted</keyword>
<dbReference type="Proteomes" id="UP000638981">
    <property type="component" value="Unassembled WGS sequence"/>
</dbReference>
<reference evidence="4" key="1">
    <citation type="journal article" date="2014" name="Int. J. Syst. Evol. Microbiol.">
        <title>Complete genome sequence of Corynebacterium casei LMG S-19264T (=DSM 44701T), isolated from a smear-ripened cheese.</title>
        <authorList>
            <consortium name="US DOE Joint Genome Institute (JGI-PGF)"/>
            <person name="Walter F."/>
            <person name="Albersmeier A."/>
            <person name="Kalinowski J."/>
            <person name="Ruckert C."/>
        </authorList>
    </citation>
    <scope>NUCLEOTIDE SEQUENCE</scope>
    <source>
        <strain evidence="4">KCTC 23310</strain>
    </source>
</reference>